<evidence type="ECO:0000256" key="6">
    <source>
        <dbReference type="SAM" id="MobiDB-lite"/>
    </source>
</evidence>
<dbReference type="GO" id="GO:0034058">
    <property type="term" value="P:endosomal vesicle fusion"/>
    <property type="evidence" value="ECO:0007669"/>
    <property type="project" value="TreeGrafter"/>
</dbReference>
<dbReference type="PANTHER" id="PTHR12894">
    <property type="entry name" value="CNH DOMAIN CONTAINING"/>
    <property type="match status" value="1"/>
</dbReference>
<dbReference type="InterPro" id="IPR032914">
    <property type="entry name" value="Vam6/VPS39/TRAP1"/>
</dbReference>
<dbReference type="AlphaFoldDB" id="A0A164VKL6"/>
<protein>
    <recommendedName>
        <fullName evidence="7">CNH domain-containing protein</fullName>
    </recommendedName>
</protein>
<comment type="subcellular location">
    <subcellularLocation>
        <location evidence="1">Endomembrane system</location>
        <topology evidence="1">Peripheral membrane protein</topology>
    </subcellularLocation>
</comment>
<evidence type="ECO:0000256" key="2">
    <source>
        <dbReference type="ARBA" id="ARBA00023136"/>
    </source>
</evidence>
<dbReference type="InterPro" id="IPR036322">
    <property type="entry name" value="WD40_repeat_dom_sf"/>
</dbReference>
<dbReference type="GO" id="GO:0006914">
    <property type="term" value="P:autophagy"/>
    <property type="evidence" value="ECO:0007669"/>
    <property type="project" value="TreeGrafter"/>
</dbReference>
<gene>
    <name evidence="8" type="ORF">SISNIDRAFT_440683</name>
</gene>
<dbReference type="STRING" id="1314777.A0A164VKL6"/>
<dbReference type="OrthoDB" id="5325112at2759"/>
<dbReference type="Proteomes" id="UP000076722">
    <property type="component" value="Unassembled WGS sequence"/>
</dbReference>
<dbReference type="InterPro" id="IPR019453">
    <property type="entry name" value="VPS39/TGFA1_Znf"/>
</dbReference>
<dbReference type="GO" id="GO:0000329">
    <property type="term" value="C:fungal-type vacuole membrane"/>
    <property type="evidence" value="ECO:0007669"/>
    <property type="project" value="TreeGrafter"/>
</dbReference>
<evidence type="ECO:0000259" key="7">
    <source>
        <dbReference type="PROSITE" id="PS50219"/>
    </source>
</evidence>
<evidence type="ECO:0000256" key="3">
    <source>
        <dbReference type="ARBA" id="ARBA00038201"/>
    </source>
</evidence>
<evidence type="ECO:0000256" key="4">
    <source>
        <dbReference type="PROSITE-ProRule" id="PRU01006"/>
    </source>
</evidence>
<keyword evidence="9" id="KW-1185">Reference proteome</keyword>
<feature type="domain" description="CNH" evidence="7">
    <location>
        <begin position="15"/>
        <end position="348"/>
    </location>
</feature>
<dbReference type="InterPro" id="IPR000547">
    <property type="entry name" value="Clathrin_H-chain/VPS_repeat"/>
</dbReference>
<comment type="similarity">
    <text evidence="3">Belongs to the VAM6/VPS39 family.</text>
</comment>
<reference evidence="8 9" key="1">
    <citation type="journal article" date="2016" name="Mol. Biol. Evol.">
        <title>Comparative Genomics of Early-Diverging Mushroom-Forming Fungi Provides Insights into the Origins of Lignocellulose Decay Capabilities.</title>
        <authorList>
            <person name="Nagy L.G."/>
            <person name="Riley R."/>
            <person name="Tritt A."/>
            <person name="Adam C."/>
            <person name="Daum C."/>
            <person name="Floudas D."/>
            <person name="Sun H."/>
            <person name="Yadav J.S."/>
            <person name="Pangilinan J."/>
            <person name="Larsson K.H."/>
            <person name="Matsuura K."/>
            <person name="Barry K."/>
            <person name="Labutti K."/>
            <person name="Kuo R."/>
            <person name="Ohm R.A."/>
            <person name="Bhattacharya S.S."/>
            <person name="Shirouzu T."/>
            <person name="Yoshinaga Y."/>
            <person name="Martin F.M."/>
            <person name="Grigoriev I.V."/>
            <person name="Hibbett D.S."/>
        </authorList>
    </citation>
    <scope>NUCLEOTIDE SEQUENCE [LARGE SCALE GENOMIC DNA]</scope>
    <source>
        <strain evidence="8 9">HHB9708</strain>
    </source>
</reference>
<feature type="repeat" description="CHCR" evidence="4">
    <location>
        <begin position="739"/>
        <end position="896"/>
    </location>
</feature>
<dbReference type="EMBL" id="KV419405">
    <property type="protein sequence ID" value="KZS94240.1"/>
    <property type="molecule type" value="Genomic_DNA"/>
</dbReference>
<dbReference type="PANTHER" id="PTHR12894:SF49">
    <property type="entry name" value="VAM6_VPS39-LIKE PROTEIN"/>
    <property type="match status" value="1"/>
</dbReference>
<keyword evidence="2" id="KW-0472">Membrane</keyword>
<dbReference type="PROSITE" id="PS50219">
    <property type="entry name" value="CNH"/>
    <property type="match status" value="1"/>
</dbReference>
<organism evidence="8 9">
    <name type="scientific">Sistotremastrum niveocremeum HHB9708</name>
    <dbReference type="NCBI Taxonomy" id="1314777"/>
    <lineage>
        <taxon>Eukaryota</taxon>
        <taxon>Fungi</taxon>
        <taxon>Dikarya</taxon>
        <taxon>Basidiomycota</taxon>
        <taxon>Agaricomycotina</taxon>
        <taxon>Agaricomycetes</taxon>
        <taxon>Sistotremastrales</taxon>
        <taxon>Sistotremastraceae</taxon>
        <taxon>Sertulicium</taxon>
        <taxon>Sertulicium niveocremeum</taxon>
    </lineage>
</organism>
<dbReference type="Pfam" id="PF10366">
    <property type="entry name" value="Vps39_1"/>
    <property type="match status" value="1"/>
</dbReference>
<dbReference type="InterPro" id="IPR019452">
    <property type="entry name" value="VPS39/TGF_beta_rcpt-assoc_1"/>
</dbReference>
<evidence type="ECO:0000256" key="1">
    <source>
        <dbReference type="ARBA" id="ARBA00004184"/>
    </source>
</evidence>
<dbReference type="Pfam" id="PF10367">
    <property type="entry name" value="zf-Vps39_C"/>
    <property type="match status" value="1"/>
</dbReference>
<feature type="compositionally biased region" description="Basic and acidic residues" evidence="6">
    <location>
        <begin position="542"/>
        <end position="557"/>
    </location>
</feature>
<feature type="region of interest" description="Disordered" evidence="6">
    <location>
        <begin position="536"/>
        <end position="557"/>
    </location>
</feature>
<accession>A0A164VKL6</accession>
<dbReference type="PROSITE" id="PS50236">
    <property type="entry name" value="CHCR"/>
    <property type="match status" value="1"/>
</dbReference>
<dbReference type="GO" id="GO:0006886">
    <property type="term" value="P:intracellular protein transport"/>
    <property type="evidence" value="ECO:0007669"/>
    <property type="project" value="UniProtKB-UniRule"/>
</dbReference>
<keyword evidence="5" id="KW-0175">Coiled coil</keyword>
<sequence>MPPFNDPKVAFRGVKERIESIEVQDDRLYAGTSTGTLLIFNIEHTSDGSTPTLTLLDTKKSFTRKSIEQIGTLRDINSLVVLSEGSVSLYPIPSLTPTTTLPQTRGALSFAVYATRLSATEPGSEPVGKQDGDDAETGSTYLAVGCRKKVVIYSWKGDEPREVKELALPHSPRAVAFYDHKTVMMAYTVTEHAVLSIAHMSVSDIVPQVSTSTTVAGIGKGALGNLTGYMTLGLGAKAKPIAVTVSQNEVSIVKENQNFFYNSEGKPSRETSIVWPGLPEESVYIRPYFVSLLPAGSASSLITLSTQGAGPPSNPNPVLQAFSSLTLTSVQSLTFPFEGSLPEVTQPTHSLRVLTGTSSGTSHAYFVSTPTDRTLLANQGSDIWYLSRKSWDAQIDELVENEAYDDALALLSYLDERALPDKEQRTSLVQTLRAVSLFKQAKYHDSLILLRDLNTNPARVLALYPELISGRLAVPEEKWIELFGGPKSRAEQKDNTIESSTGAETTEEPTQRPPSPSGSVKGKLKATLDLLVPSQLTGNITGKDDDGSTSEEKSKSKSIDEFRKSIEALLEYLPDRRQKFLSLQNQATRASLLPPLATIPADELLSLPNVSPSYLTPNQLLRFAQLVDTALFKSYLIIRPSLIGPLCRIGNWCEVAEVEELLRAREKFGDLVTLYSGKKMHDKALALLRELGSKEDDPEDRFRPTISYLQKLGPEYIDQVFESAHWPLKEVPDMAFEIFTSEDVMLPPSAVADYLETVNTTLAIRYIEYLIEERAEVSVPFHDRLAYLYLQRIRTEGKTDAKVKSDVYGTFLKFIESTSIYRPDHVFALLLKDEMYEARAILLGRLGRHEAALDLYVHRLKDYVKAEEYCKRVYVAESETQNVFLFLLKTYLQPPLSSAAARGTVLLGPALDLIARQSPRLDPVQTLNLLPPLVTAQSVKPFLIEALRDRRFDAKVTTETWKSRKDELSRQLMTLESNRVKVTDTRICPQCNKRLGRSVIAVHIPRGEVTHYTCREAFSQKINGRSFSGTAR</sequence>
<dbReference type="GO" id="GO:0012505">
    <property type="term" value="C:endomembrane system"/>
    <property type="evidence" value="ECO:0007669"/>
    <property type="project" value="UniProtKB-SubCell"/>
</dbReference>
<name>A0A164VKL6_9AGAM</name>
<dbReference type="SUPFAM" id="SSF50978">
    <property type="entry name" value="WD40 repeat-like"/>
    <property type="match status" value="1"/>
</dbReference>
<dbReference type="Pfam" id="PF00780">
    <property type="entry name" value="CNH"/>
    <property type="match status" value="1"/>
</dbReference>
<evidence type="ECO:0000313" key="8">
    <source>
        <dbReference type="EMBL" id="KZS94240.1"/>
    </source>
</evidence>
<dbReference type="InterPro" id="IPR001180">
    <property type="entry name" value="CNH_dom"/>
</dbReference>
<feature type="region of interest" description="Disordered" evidence="6">
    <location>
        <begin position="490"/>
        <end position="522"/>
    </location>
</feature>
<proteinExistence type="inferred from homology"/>
<evidence type="ECO:0000313" key="9">
    <source>
        <dbReference type="Proteomes" id="UP000076722"/>
    </source>
</evidence>
<evidence type="ECO:0000256" key="5">
    <source>
        <dbReference type="SAM" id="Coils"/>
    </source>
</evidence>
<feature type="coiled-coil region" evidence="5">
    <location>
        <begin position="958"/>
        <end position="985"/>
    </location>
</feature>